<accession>A0ABW2PJY8</accession>
<evidence type="ECO:0000313" key="2">
    <source>
        <dbReference type="Proteomes" id="UP001596439"/>
    </source>
</evidence>
<dbReference type="Proteomes" id="UP001596439">
    <property type="component" value="Unassembled WGS sequence"/>
</dbReference>
<dbReference type="RefSeq" id="WP_214787925.1">
    <property type="nucleotide sequence ID" value="NZ_JANIEL010000139.1"/>
</dbReference>
<dbReference type="EMBL" id="JBHTCE010000001">
    <property type="protein sequence ID" value="MFC7389741.1"/>
    <property type="molecule type" value="Genomic_DNA"/>
</dbReference>
<proteinExistence type="predicted"/>
<comment type="caution">
    <text evidence="1">The sequence shown here is derived from an EMBL/GenBank/DDBJ whole genome shotgun (WGS) entry which is preliminary data.</text>
</comment>
<sequence>MTRQRRIVNNKVPTQIPQESKAAAGKVVSLFGPSNDDIPQFFFSNPNWMRGAKVRGGVTTFLKDSAQYAEKTAIILTSLLPKLMSDWDSLYPSPNRHQYAHCHSLKNDALLRAKDVIRKIYGESLDEESEYMKNIWQFGFSQGVRLVCGVSGRNKIYPLFVDYHHLLFPNAHYNEHDYETYRFCPKHMIEMEEEVQEETAVSSVLYISQEQLYEAMGDMCDACVERLEDLI</sequence>
<protein>
    <submittedName>
        <fullName evidence="1">Uncharacterized protein</fullName>
    </submittedName>
</protein>
<reference evidence="2" key="1">
    <citation type="journal article" date="2019" name="Int. J. Syst. Evol. Microbiol.">
        <title>The Global Catalogue of Microorganisms (GCM) 10K type strain sequencing project: providing services to taxonomists for standard genome sequencing and annotation.</title>
        <authorList>
            <consortium name="The Broad Institute Genomics Platform"/>
            <consortium name="The Broad Institute Genome Sequencing Center for Infectious Disease"/>
            <person name="Wu L."/>
            <person name="Ma J."/>
        </authorList>
    </citation>
    <scope>NUCLEOTIDE SEQUENCE [LARGE SCALE GENOMIC DNA]</scope>
    <source>
        <strain evidence="2">CCUG 55590</strain>
    </source>
</reference>
<name>A0ABW2PJY8_9BACL</name>
<evidence type="ECO:0000313" key="1">
    <source>
        <dbReference type="EMBL" id="MFC7389741.1"/>
    </source>
</evidence>
<keyword evidence="2" id="KW-1185">Reference proteome</keyword>
<gene>
    <name evidence="1" type="ORF">ACFQO8_06255</name>
</gene>
<organism evidence="1 2">
    <name type="scientific">Exiguobacterium aestuarii</name>
    <dbReference type="NCBI Taxonomy" id="273527"/>
    <lineage>
        <taxon>Bacteria</taxon>
        <taxon>Bacillati</taxon>
        <taxon>Bacillota</taxon>
        <taxon>Bacilli</taxon>
        <taxon>Bacillales</taxon>
        <taxon>Bacillales Family XII. Incertae Sedis</taxon>
        <taxon>Exiguobacterium</taxon>
    </lineage>
</organism>